<dbReference type="Pfam" id="PF00149">
    <property type="entry name" value="Metallophos"/>
    <property type="match status" value="1"/>
</dbReference>
<dbReference type="EC" id="3.1.3.2" evidence="2"/>
<dbReference type="AlphaFoldDB" id="F2UGH2"/>
<evidence type="ECO:0000313" key="8">
    <source>
        <dbReference type="Proteomes" id="UP000007799"/>
    </source>
</evidence>
<dbReference type="OMA" id="KNKMIVT"/>
<keyword evidence="3" id="KW-0732">Signal</keyword>
<keyword evidence="5" id="KW-0812">Transmembrane</keyword>
<dbReference type="eggNOG" id="KOG2679">
    <property type="taxonomic scope" value="Eukaryota"/>
</dbReference>
<sequence length="358" mass="39183">MEGKTVVVRAAVAVVVTLVLVLYGLRLLSTGVDRKYPRVVPPASIPPSTHDDELRFLVIGDFGTGVVPGFDFHQHEVAATLTHAAEEHKPSFVMTTGDIIYSNGIRSDQDPQIQEKFFTPYAAPSLQVPWHIIPGNHDCRGSVAAMLDVASLSPQWHMPARYYAEQFVVGGATVRILYLDTCLLVCGSMSNFRCEDSMLPNLSVEEKEEEYAWLDRELAVAADWKLVVGHWSIFSLHGNGPTPELIDELLPRLVKHGVQAYFNGHDHSLQHLVYRPAVAASSASGQQLHLFVSGGGGYETQPQLKSEARGDLNAGVGVEFSRGMHGFMKATLTRCTLEIAFVDVQGGTPHVGRVARKC</sequence>
<evidence type="ECO:0000256" key="4">
    <source>
        <dbReference type="ARBA" id="ARBA00022801"/>
    </source>
</evidence>
<keyword evidence="5" id="KW-1133">Transmembrane helix</keyword>
<feature type="domain" description="Calcineurin-like phosphoesterase" evidence="6">
    <location>
        <begin position="54"/>
        <end position="268"/>
    </location>
</feature>
<dbReference type="GeneID" id="16072204"/>
<dbReference type="Proteomes" id="UP000007799">
    <property type="component" value="Unassembled WGS sequence"/>
</dbReference>
<dbReference type="OrthoDB" id="411211at2759"/>
<dbReference type="GO" id="GO:0003993">
    <property type="term" value="F:acid phosphatase activity"/>
    <property type="evidence" value="ECO:0007669"/>
    <property type="project" value="UniProtKB-EC"/>
</dbReference>
<evidence type="ECO:0000256" key="2">
    <source>
        <dbReference type="ARBA" id="ARBA00012646"/>
    </source>
</evidence>
<evidence type="ECO:0000256" key="5">
    <source>
        <dbReference type="SAM" id="Phobius"/>
    </source>
</evidence>
<dbReference type="CDD" id="cd07378">
    <property type="entry name" value="MPP_ACP5"/>
    <property type="match status" value="1"/>
</dbReference>
<dbReference type="STRING" id="946362.F2UGH2"/>
<protein>
    <recommendedName>
        <fullName evidence="2">acid phosphatase</fullName>
        <ecNumber evidence="2">3.1.3.2</ecNumber>
    </recommendedName>
</protein>
<evidence type="ECO:0000256" key="1">
    <source>
        <dbReference type="ARBA" id="ARBA00000032"/>
    </source>
</evidence>
<evidence type="ECO:0000256" key="3">
    <source>
        <dbReference type="ARBA" id="ARBA00022729"/>
    </source>
</evidence>
<dbReference type="RefSeq" id="XP_004991643.1">
    <property type="nucleotide sequence ID" value="XM_004991586.1"/>
</dbReference>
<dbReference type="InterPro" id="IPR004843">
    <property type="entry name" value="Calcineurin-like_PHP"/>
</dbReference>
<dbReference type="PANTHER" id="PTHR10161">
    <property type="entry name" value="TARTRATE-RESISTANT ACID PHOSPHATASE TYPE 5"/>
    <property type="match status" value="1"/>
</dbReference>
<organism evidence="8">
    <name type="scientific">Salpingoeca rosetta (strain ATCC 50818 / BSB-021)</name>
    <dbReference type="NCBI Taxonomy" id="946362"/>
    <lineage>
        <taxon>Eukaryota</taxon>
        <taxon>Choanoflagellata</taxon>
        <taxon>Craspedida</taxon>
        <taxon>Salpingoecidae</taxon>
        <taxon>Salpingoeca</taxon>
    </lineage>
</organism>
<name>F2UGH2_SALR5</name>
<comment type="catalytic activity">
    <reaction evidence="1">
        <text>a phosphate monoester + H2O = an alcohol + phosphate</text>
        <dbReference type="Rhea" id="RHEA:15017"/>
        <dbReference type="ChEBI" id="CHEBI:15377"/>
        <dbReference type="ChEBI" id="CHEBI:30879"/>
        <dbReference type="ChEBI" id="CHEBI:43474"/>
        <dbReference type="ChEBI" id="CHEBI:67140"/>
        <dbReference type="EC" id="3.1.3.2"/>
    </reaction>
</comment>
<dbReference type="InterPro" id="IPR051558">
    <property type="entry name" value="Metallophosphoesterase_PAP"/>
</dbReference>
<dbReference type="InterPro" id="IPR029052">
    <property type="entry name" value="Metallo-depent_PP-like"/>
</dbReference>
<keyword evidence="5" id="KW-0472">Membrane</keyword>
<keyword evidence="4" id="KW-0378">Hydrolase</keyword>
<feature type="transmembrane region" description="Helical" evidence="5">
    <location>
        <begin position="6"/>
        <end position="28"/>
    </location>
</feature>
<proteinExistence type="predicted"/>
<reference evidence="7" key="1">
    <citation type="submission" date="2009-08" db="EMBL/GenBank/DDBJ databases">
        <title>Annotation of Salpingoeca rosetta.</title>
        <authorList>
            <consortium name="The Broad Institute Genome Sequencing Platform"/>
            <person name="Russ C."/>
            <person name="Cuomo C."/>
            <person name="Burger G."/>
            <person name="Gray M.W."/>
            <person name="Holland P.W.H."/>
            <person name="King N."/>
            <person name="Lang F.B.F."/>
            <person name="Roger A.J."/>
            <person name="Ruiz-Trillo I."/>
            <person name="Young S.K."/>
            <person name="Zeng Q."/>
            <person name="Gargeya S."/>
            <person name="Alvarado L."/>
            <person name="Berlin A."/>
            <person name="Chapman S.B."/>
            <person name="Chen Z."/>
            <person name="Freedman E."/>
            <person name="Gellesch M."/>
            <person name="Goldberg J."/>
            <person name="Griggs A."/>
            <person name="Gujja S."/>
            <person name="Heilman E."/>
            <person name="Heiman D."/>
            <person name="Howarth C."/>
            <person name="Mehta T."/>
            <person name="Neiman D."/>
            <person name="Pearson M."/>
            <person name="Roberts A."/>
            <person name="Saif S."/>
            <person name="Shea T."/>
            <person name="Shenoy N."/>
            <person name="Sisk P."/>
            <person name="Stolte C."/>
            <person name="Sykes S."/>
            <person name="White J."/>
            <person name="Yandava C."/>
            <person name="Haas B."/>
            <person name="Nusbaum C."/>
            <person name="Birren B."/>
        </authorList>
    </citation>
    <scope>NUCLEOTIDE SEQUENCE [LARGE SCALE GENOMIC DNA]</scope>
    <source>
        <strain evidence="7">ATCC 50818</strain>
    </source>
</reference>
<accession>F2UGH2</accession>
<evidence type="ECO:0000259" key="6">
    <source>
        <dbReference type="Pfam" id="PF00149"/>
    </source>
</evidence>
<dbReference type="EMBL" id="GL832973">
    <property type="protein sequence ID" value="EGD75722.1"/>
    <property type="molecule type" value="Genomic_DNA"/>
</dbReference>
<dbReference type="SUPFAM" id="SSF56300">
    <property type="entry name" value="Metallo-dependent phosphatases"/>
    <property type="match status" value="1"/>
</dbReference>
<gene>
    <name evidence="7" type="ORF">PTSG_07838</name>
</gene>
<dbReference type="PANTHER" id="PTHR10161:SF62">
    <property type="entry name" value="CALCINEURIN-LIKE PHOSPHOESTERASE DOMAIN-CONTAINING PROTEIN"/>
    <property type="match status" value="1"/>
</dbReference>
<dbReference type="KEGG" id="sre:PTSG_07838"/>
<dbReference type="InterPro" id="IPR024927">
    <property type="entry name" value="Acid_PPase"/>
</dbReference>
<keyword evidence="8" id="KW-1185">Reference proteome</keyword>
<dbReference type="Gene3D" id="3.60.21.10">
    <property type="match status" value="1"/>
</dbReference>
<evidence type="ECO:0000313" key="7">
    <source>
        <dbReference type="EMBL" id="EGD75722.1"/>
    </source>
</evidence>
<dbReference type="InParanoid" id="F2UGH2"/>